<accession>A0A1G1XCW9</accession>
<name>A0A1G1XCW9_9BACT</name>
<dbReference type="Proteomes" id="UP000177941">
    <property type="component" value="Unassembled WGS sequence"/>
</dbReference>
<dbReference type="AlphaFoldDB" id="A0A1G1XCW9"/>
<reference evidence="1 2" key="1">
    <citation type="journal article" date="2016" name="Nat. Commun.">
        <title>Thousands of microbial genomes shed light on interconnected biogeochemical processes in an aquifer system.</title>
        <authorList>
            <person name="Anantharaman K."/>
            <person name="Brown C.T."/>
            <person name="Hug L.A."/>
            <person name="Sharon I."/>
            <person name="Castelle C.J."/>
            <person name="Probst A.J."/>
            <person name="Thomas B.C."/>
            <person name="Singh A."/>
            <person name="Wilkins M.J."/>
            <person name="Karaoz U."/>
            <person name="Brodie E.L."/>
            <person name="Williams K.H."/>
            <person name="Hubbard S.S."/>
            <person name="Banfield J.F."/>
        </authorList>
    </citation>
    <scope>NUCLEOTIDE SEQUENCE [LARGE SCALE GENOMIC DNA]</scope>
</reference>
<protein>
    <submittedName>
        <fullName evidence="1">Uncharacterized protein</fullName>
    </submittedName>
</protein>
<organism evidence="1 2">
    <name type="scientific">Candidatus Andersenbacteria bacterium RIFCSPHIGHO2_12_FULL_45_11b</name>
    <dbReference type="NCBI Taxonomy" id="1797282"/>
    <lineage>
        <taxon>Bacteria</taxon>
        <taxon>Candidatus Anderseniibacteriota</taxon>
    </lineage>
</organism>
<comment type="caution">
    <text evidence="1">The sequence shown here is derived from an EMBL/GenBank/DDBJ whole genome shotgun (WGS) entry which is preliminary data.</text>
</comment>
<evidence type="ECO:0000313" key="1">
    <source>
        <dbReference type="EMBL" id="OGY37838.1"/>
    </source>
</evidence>
<sequence>MVQKICYVEIVRKQKQFRFEVDQSIRIEETNKDSIVALANDEQSFTVKIPRRAKRQIFETFRRKGSPKQFAPSVFAVAIILIINKSKLKPQDLVIDIEYPGYETEIMQCISEAFPKLKIYFTEIGKKSPAHYAAYGVYIKKRKANALCSSEEILRQIKKYKK</sequence>
<proteinExistence type="predicted"/>
<gene>
    <name evidence="1" type="ORF">A3E36_02170</name>
</gene>
<evidence type="ECO:0000313" key="2">
    <source>
        <dbReference type="Proteomes" id="UP000177941"/>
    </source>
</evidence>
<dbReference type="EMBL" id="MHHS01000003">
    <property type="protein sequence ID" value="OGY37838.1"/>
    <property type="molecule type" value="Genomic_DNA"/>
</dbReference>